<reference evidence="2" key="1">
    <citation type="submission" date="2023-06" db="EMBL/GenBank/DDBJ databases">
        <title>Genomic of Parafulvivirga corallium.</title>
        <authorList>
            <person name="Wang G."/>
        </authorList>
    </citation>
    <scope>NUCLEOTIDE SEQUENCE</scope>
    <source>
        <strain evidence="2">BMA10</strain>
    </source>
</reference>
<feature type="transmembrane region" description="Helical" evidence="1">
    <location>
        <begin position="245"/>
        <end position="264"/>
    </location>
</feature>
<accession>A0ABT8KJT6</accession>
<feature type="transmembrane region" description="Helical" evidence="1">
    <location>
        <begin position="135"/>
        <end position="161"/>
    </location>
</feature>
<evidence type="ECO:0000256" key="1">
    <source>
        <dbReference type="SAM" id="Phobius"/>
    </source>
</evidence>
<keyword evidence="1" id="KW-1133">Transmembrane helix</keyword>
<keyword evidence="1" id="KW-0472">Membrane</keyword>
<evidence type="ECO:0000313" key="3">
    <source>
        <dbReference type="Proteomes" id="UP001172082"/>
    </source>
</evidence>
<comment type="caution">
    <text evidence="2">The sequence shown here is derived from an EMBL/GenBank/DDBJ whole genome shotgun (WGS) entry which is preliminary data.</text>
</comment>
<proteinExistence type="predicted"/>
<feature type="transmembrane region" description="Helical" evidence="1">
    <location>
        <begin position="173"/>
        <end position="193"/>
    </location>
</feature>
<sequence length="430" mass="50003">MNDDNHRIAKWLQRLQQNSWEPEIFISGIIIFSLFQIPEYLEKYRLHIRREVDIGNNVDLVFAFVDVGLYWLIFGFVFHLFTRGIWGSLIGLSYVFPEGVVASKIKYQPKFQKRVDAIPSLEESINKLEKLSSSIFSISFLLFMCMIATCIWFLFLMAVLVTYFKIFGIEDQTAIGLIILVYLIGSVIYLFDFISLGLLKKSKTIAAIFYPIHWFFSRLALSGLYRHVYYTYLSHFKKWKLVTSILVYIGISGFGAVWSVMSAVSQSGSLYSNIELFSTRNGYYTNGSNYDDQAGLITMEASIQSDMIKDDILRLFVVHQYKYEEIFIIDSCNYEQRKDSLKGNELQELKLLCLNEFYKIYIDDSLYTDLDWTFYTKPEANQKGIISWVDIAHLNRGKHNVAVKMNLQEGAPQFTYANIPFYKAMAKKEE</sequence>
<gene>
    <name evidence="2" type="ORF">QQ008_06320</name>
</gene>
<dbReference type="Proteomes" id="UP001172082">
    <property type="component" value="Unassembled WGS sequence"/>
</dbReference>
<feature type="transmembrane region" description="Helical" evidence="1">
    <location>
        <begin position="205"/>
        <end position="225"/>
    </location>
</feature>
<evidence type="ECO:0000313" key="2">
    <source>
        <dbReference type="EMBL" id="MDN5200964.1"/>
    </source>
</evidence>
<dbReference type="EMBL" id="JAUJEA010000002">
    <property type="protein sequence ID" value="MDN5200964.1"/>
    <property type="molecule type" value="Genomic_DNA"/>
</dbReference>
<protein>
    <submittedName>
        <fullName evidence="2">Uncharacterized protein</fullName>
    </submittedName>
</protein>
<name>A0ABT8KJT6_9BACT</name>
<keyword evidence="1" id="KW-0812">Transmembrane</keyword>
<dbReference type="RefSeq" id="WP_346750994.1">
    <property type="nucleotide sequence ID" value="NZ_JAUJEA010000002.1"/>
</dbReference>
<keyword evidence="3" id="KW-1185">Reference proteome</keyword>
<organism evidence="2 3">
    <name type="scientific">Splendidivirga corallicola</name>
    <dbReference type="NCBI Taxonomy" id="3051826"/>
    <lineage>
        <taxon>Bacteria</taxon>
        <taxon>Pseudomonadati</taxon>
        <taxon>Bacteroidota</taxon>
        <taxon>Cytophagia</taxon>
        <taxon>Cytophagales</taxon>
        <taxon>Splendidivirgaceae</taxon>
        <taxon>Splendidivirga</taxon>
    </lineage>
</organism>
<feature type="transmembrane region" description="Helical" evidence="1">
    <location>
        <begin position="58"/>
        <end position="78"/>
    </location>
</feature>